<accession>A0AAV7K2U3</accession>
<comment type="caution">
    <text evidence="1">The sequence shown here is derived from an EMBL/GenBank/DDBJ whole genome shotgun (WGS) entry which is preliminary data.</text>
</comment>
<dbReference type="AlphaFoldDB" id="A0AAV7K2U3"/>
<name>A0AAV7K2U3_9METZ</name>
<gene>
    <name evidence="1" type="ORF">LOD99_1996</name>
</gene>
<protein>
    <submittedName>
        <fullName evidence="1">Uncharacterized protein</fullName>
    </submittedName>
</protein>
<keyword evidence="2" id="KW-1185">Reference proteome</keyword>
<dbReference type="EMBL" id="JAKMXF010000188">
    <property type="protein sequence ID" value="KAI6655497.1"/>
    <property type="molecule type" value="Genomic_DNA"/>
</dbReference>
<evidence type="ECO:0000313" key="1">
    <source>
        <dbReference type="EMBL" id="KAI6655497.1"/>
    </source>
</evidence>
<proteinExistence type="predicted"/>
<dbReference type="Proteomes" id="UP001165289">
    <property type="component" value="Unassembled WGS sequence"/>
</dbReference>
<evidence type="ECO:0000313" key="2">
    <source>
        <dbReference type="Proteomes" id="UP001165289"/>
    </source>
</evidence>
<organism evidence="1 2">
    <name type="scientific">Oopsacas minuta</name>
    <dbReference type="NCBI Taxonomy" id="111878"/>
    <lineage>
        <taxon>Eukaryota</taxon>
        <taxon>Metazoa</taxon>
        <taxon>Porifera</taxon>
        <taxon>Hexactinellida</taxon>
        <taxon>Hexasterophora</taxon>
        <taxon>Lyssacinosida</taxon>
        <taxon>Leucopsacidae</taxon>
        <taxon>Oopsacas</taxon>
    </lineage>
</organism>
<sequence>MLHSPDIKDFPSVLDVKIVGTSYELTYFCVLYKNSLYAVQIFNWRGDVVRAIVPLSLDIGFSLLLVDEEHNLIISNVKRINEGSLASDEEVPNLYTNYVYSDDGKMQHKWIYKSSNHGWITQALLKPLKRRQTN</sequence>
<reference evidence="1 2" key="1">
    <citation type="journal article" date="2023" name="BMC Biol.">
        <title>The compact genome of the sponge Oopsacas minuta (Hexactinellida) is lacking key metazoan core genes.</title>
        <authorList>
            <person name="Santini S."/>
            <person name="Schenkelaars Q."/>
            <person name="Jourda C."/>
            <person name="Duchesne M."/>
            <person name="Belahbib H."/>
            <person name="Rocher C."/>
            <person name="Selva M."/>
            <person name="Riesgo A."/>
            <person name="Vervoort M."/>
            <person name="Leys S.P."/>
            <person name="Kodjabachian L."/>
            <person name="Le Bivic A."/>
            <person name="Borchiellini C."/>
            <person name="Claverie J.M."/>
            <person name="Renard E."/>
        </authorList>
    </citation>
    <scope>NUCLEOTIDE SEQUENCE [LARGE SCALE GENOMIC DNA]</scope>
    <source>
        <strain evidence="1">SPO-2</strain>
    </source>
</reference>